<dbReference type="RefSeq" id="WP_284339372.1">
    <property type="nucleotide sequence ID" value="NZ_BSNS01000007.1"/>
</dbReference>
<dbReference type="Proteomes" id="UP001156691">
    <property type="component" value="Unassembled WGS sequence"/>
</dbReference>
<sequence length="140" mass="15269">MIVTASSITFITPQVATARAFYERYFDTWSPFDCGWYVLVRLGKEPDAPEIGFMEPRDGAEPFRAGGMLNLTVDDVDHMHARMSSAGETIVIPLADNPWGHRGFGVIDPAGVVVYCHKAIPASDAFAPFIQKGPDVPRGA</sequence>
<dbReference type="InterPro" id="IPR004360">
    <property type="entry name" value="Glyas_Fos-R_dOase_dom"/>
</dbReference>
<dbReference type="InterPro" id="IPR029068">
    <property type="entry name" value="Glyas_Bleomycin-R_OHBP_Dase"/>
</dbReference>
<reference evidence="3" key="1">
    <citation type="journal article" date="2019" name="Int. J. Syst. Evol. Microbiol.">
        <title>The Global Catalogue of Microorganisms (GCM) 10K type strain sequencing project: providing services to taxonomists for standard genome sequencing and annotation.</title>
        <authorList>
            <consortium name="The Broad Institute Genomics Platform"/>
            <consortium name="The Broad Institute Genome Sequencing Center for Infectious Disease"/>
            <person name="Wu L."/>
            <person name="Ma J."/>
        </authorList>
    </citation>
    <scope>NUCLEOTIDE SEQUENCE [LARGE SCALE GENOMIC DNA]</scope>
    <source>
        <strain evidence="3">NBRC 112416</strain>
    </source>
</reference>
<dbReference type="EMBL" id="BSNS01000007">
    <property type="protein sequence ID" value="GLQ53919.1"/>
    <property type="molecule type" value="Genomic_DNA"/>
</dbReference>
<gene>
    <name evidence="2" type="ORF">GCM10010862_11780</name>
</gene>
<keyword evidence="3" id="KW-1185">Reference proteome</keyword>
<dbReference type="SUPFAM" id="SSF54593">
    <property type="entry name" value="Glyoxalase/Bleomycin resistance protein/Dihydroxybiphenyl dioxygenase"/>
    <property type="match status" value="1"/>
</dbReference>
<dbReference type="Pfam" id="PF00903">
    <property type="entry name" value="Glyoxalase"/>
    <property type="match status" value="1"/>
</dbReference>
<accession>A0ABQ5W1H3</accession>
<evidence type="ECO:0000259" key="1">
    <source>
        <dbReference type="Pfam" id="PF00903"/>
    </source>
</evidence>
<dbReference type="Gene3D" id="3.30.720.120">
    <property type="match status" value="1"/>
</dbReference>
<evidence type="ECO:0000313" key="3">
    <source>
        <dbReference type="Proteomes" id="UP001156691"/>
    </source>
</evidence>
<protein>
    <recommendedName>
        <fullName evidence="1">Glyoxalase/fosfomycin resistance/dioxygenase domain-containing protein</fullName>
    </recommendedName>
</protein>
<proteinExistence type="predicted"/>
<evidence type="ECO:0000313" key="2">
    <source>
        <dbReference type="EMBL" id="GLQ53919.1"/>
    </source>
</evidence>
<feature type="domain" description="Glyoxalase/fosfomycin resistance/dioxygenase" evidence="1">
    <location>
        <begin position="8"/>
        <end position="113"/>
    </location>
</feature>
<name>A0ABQ5W1H3_9HYPH</name>
<organism evidence="2 3">
    <name type="scientific">Devosia nitrariae</name>
    <dbReference type="NCBI Taxonomy" id="2071872"/>
    <lineage>
        <taxon>Bacteria</taxon>
        <taxon>Pseudomonadati</taxon>
        <taxon>Pseudomonadota</taxon>
        <taxon>Alphaproteobacteria</taxon>
        <taxon>Hyphomicrobiales</taxon>
        <taxon>Devosiaceae</taxon>
        <taxon>Devosia</taxon>
    </lineage>
</organism>
<comment type="caution">
    <text evidence="2">The sequence shown here is derived from an EMBL/GenBank/DDBJ whole genome shotgun (WGS) entry which is preliminary data.</text>
</comment>
<dbReference type="Gene3D" id="3.30.720.110">
    <property type="match status" value="1"/>
</dbReference>